<name>A0A133N1T1_CLOPF</name>
<dbReference type="PROSITE" id="PS51832">
    <property type="entry name" value="HD_GYP"/>
    <property type="match status" value="1"/>
</dbReference>
<dbReference type="GO" id="GO:0005886">
    <property type="term" value="C:plasma membrane"/>
    <property type="evidence" value="ECO:0007669"/>
    <property type="project" value="TreeGrafter"/>
</dbReference>
<accession>A0A133N1T1</accession>
<dbReference type="PANTHER" id="PTHR45138">
    <property type="entry name" value="REGULATORY COMPONENTS OF SENSORY TRANSDUCTION SYSTEM"/>
    <property type="match status" value="1"/>
</dbReference>
<dbReference type="InterPro" id="IPR000160">
    <property type="entry name" value="GGDEF_dom"/>
</dbReference>
<feature type="transmembrane region" description="Helical" evidence="2">
    <location>
        <begin position="163"/>
        <end position="180"/>
    </location>
</feature>
<dbReference type="Gene3D" id="1.10.3210.10">
    <property type="entry name" value="Hypothetical protein af1432"/>
    <property type="match status" value="1"/>
</dbReference>
<dbReference type="PROSITE" id="PS51831">
    <property type="entry name" value="HD"/>
    <property type="match status" value="1"/>
</dbReference>
<feature type="transmembrane region" description="Helical" evidence="2">
    <location>
        <begin position="85"/>
        <end position="103"/>
    </location>
</feature>
<organism evidence="6 7">
    <name type="scientific">Clostridium perfringens</name>
    <dbReference type="NCBI Taxonomy" id="1502"/>
    <lineage>
        <taxon>Bacteria</taxon>
        <taxon>Bacillati</taxon>
        <taxon>Bacillota</taxon>
        <taxon>Clostridia</taxon>
        <taxon>Eubacteriales</taxon>
        <taxon>Clostridiaceae</taxon>
        <taxon>Clostridium</taxon>
    </lineage>
</organism>
<feature type="transmembrane region" description="Helical" evidence="2">
    <location>
        <begin position="16"/>
        <end position="37"/>
    </location>
</feature>
<dbReference type="Pfam" id="PF13487">
    <property type="entry name" value="HD_5"/>
    <property type="match status" value="1"/>
</dbReference>
<dbReference type="InterPro" id="IPR006674">
    <property type="entry name" value="HD_domain"/>
</dbReference>
<evidence type="ECO:0000256" key="1">
    <source>
        <dbReference type="SAM" id="Coils"/>
    </source>
</evidence>
<feature type="transmembrane region" description="Helical" evidence="2">
    <location>
        <begin position="49"/>
        <end position="73"/>
    </location>
</feature>
<evidence type="ECO:0000259" key="4">
    <source>
        <dbReference type="PROSITE" id="PS51831"/>
    </source>
</evidence>
<dbReference type="AlphaFoldDB" id="A0A133N1T1"/>
<dbReference type="Pfam" id="PF00990">
    <property type="entry name" value="GGDEF"/>
    <property type="match status" value="1"/>
</dbReference>
<protein>
    <submittedName>
        <fullName evidence="6">Diguanylate cyclase domain protein</fullName>
    </submittedName>
</protein>
<dbReference type="Proteomes" id="UP000070646">
    <property type="component" value="Unassembled WGS sequence"/>
</dbReference>
<dbReference type="FunFam" id="3.30.70.270:FF:000001">
    <property type="entry name" value="Diguanylate cyclase domain protein"/>
    <property type="match status" value="1"/>
</dbReference>
<dbReference type="RefSeq" id="WP_060796148.1">
    <property type="nucleotide sequence ID" value="NZ_JAKNTE010000002.1"/>
</dbReference>
<dbReference type="InterPro" id="IPR029787">
    <property type="entry name" value="Nucleotide_cyclase"/>
</dbReference>
<comment type="caution">
    <text evidence="6">The sequence shown here is derived from an EMBL/GenBank/DDBJ whole genome shotgun (WGS) entry which is preliminary data.</text>
</comment>
<dbReference type="EMBL" id="LRPU01000107">
    <property type="protein sequence ID" value="KXA10252.1"/>
    <property type="molecule type" value="Genomic_DNA"/>
</dbReference>
<dbReference type="SMART" id="SM00267">
    <property type="entry name" value="GGDEF"/>
    <property type="match status" value="1"/>
</dbReference>
<proteinExistence type="predicted"/>
<dbReference type="SUPFAM" id="SSF55073">
    <property type="entry name" value="Nucleotide cyclase"/>
    <property type="match status" value="1"/>
</dbReference>
<keyword evidence="2" id="KW-1133">Transmembrane helix</keyword>
<dbReference type="SUPFAM" id="SSF109604">
    <property type="entry name" value="HD-domain/PDEase-like"/>
    <property type="match status" value="1"/>
</dbReference>
<dbReference type="SMART" id="SM00471">
    <property type="entry name" value="HDc"/>
    <property type="match status" value="1"/>
</dbReference>
<dbReference type="InterPro" id="IPR050469">
    <property type="entry name" value="Diguanylate_Cyclase"/>
</dbReference>
<evidence type="ECO:0000256" key="2">
    <source>
        <dbReference type="SAM" id="Phobius"/>
    </source>
</evidence>
<dbReference type="CDD" id="cd00077">
    <property type="entry name" value="HDc"/>
    <property type="match status" value="1"/>
</dbReference>
<dbReference type="PATRIC" id="fig|1502.174.peg.2134"/>
<dbReference type="Gene3D" id="3.30.70.270">
    <property type="match status" value="1"/>
</dbReference>
<dbReference type="InterPro" id="IPR037522">
    <property type="entry name" value="HD_GYP_dom"/>
</dbReference>
<evidence type="ECO:0000259" key="5">
    <source>
        <dbReference type="PROSITE" id="PS51832"/>
    </source>
</evidence>
<dbReference type="InterPro" id="IPR003607">
    <property type="entry name" value="HD/PDEase_dom"/>
</dbReference>
<feature type="transmembrane region" description="Helical" evidence="2">
    <location>
        <begin position="133"/>
        <end position="151"/>
    </location>
</feature>
<gene>
    <name evidence="6" type="ORF">HMPREF3222_02120</name>
</gene>
<dbReference type="GO" id="GO:0043709">
    <property type="term" value="P:cell adhesion involved in single-species biofilm formation"/>
    <property type="evidence" value="ECO:0007669"/>
    <property type="project" value="TreeGrafter"/>
</dbReference>
<feature type="domain" description="HD" evidence="4">
    <location>
        <begin position="393"/>
        <end position="515"/>
    </location>
</feature>
<evidence type="ECO:0000313" key="6">
    <source>
        <dbReference type="EMBL" id="KXA10252.1"/>
    </source>
</evidence>
<reference evidence="6 7" key="1">
    <citation type="submission" date="2016-01" db="EMBL/GenBank/DDBJ databases">
        <authorList>
            <person name="Oliw E.H."/>
        </authorList>
    </citation>
    <scope>NUCLEOTIDE SEQUENCE [LARGE SCALE GENOMIC DNA]</scope>
    <source>
        <strain evidence="6 7">MJR7757A</strain>
    </source>
</reference>
<dbReference type="PROSITE" id="PS50887">
    <property type="entry name" value="GGDEF"/>
    <property type="match status" value="1"/>
</dbReference>
<dbReference type="PANTHER" id="PTHR45138:SF9">
    <property type="entry name" value="DIGUANYLATE CYCLASE DGCM-RELATED"/>
    <property type="match status" value="1"/>
</dbReference>
<feature type="domain" description="HD-GYP" evidence="5">
    <location>
        <begin position="371"/>
        <end position="564"/>
    </location>
</feature>
<dbReference type="GO" id="GO:0052621">
    <property type="term" value="F:diguanylate cyclase activity"/>
    <property type="evidence" value="ECO:0007669"/>
    <property type="project" value="TreeGrafter"/>
</dbReference>
<feature type="domain" description="GGDEF" evidence="3">
    <location>
        <begin position="224"/>
        <end position="359"/>
    </location>
</feature>
<evidence type="ECO:0000313" key="7">
    <source>
        <dbReference type="Proteomes" id="UP000070646"/>
    </source>
</evidence>
<keyword evidence="1" id="KW-0175">Coiled coil</keyword>
<dbReference type="InterPro" id="IPR043128">
    <property type="entry name" value="Rev_trsase/Diguanyl_cyclase"/>
</dbReference>
<dbReference type="GO" id="GO:1902201">
    <property type="term" value="P:negative regulation of bacterial-type flagellum-dependent cell motility"/>
    <property type="evidence" value="ECO:0007669"/>
    <property type="project" value="TreeGrafter"/>
</dbReference>
<sequence>MIRDAGDNKKKKVDEILSIVKVSSLLFSAIAFLQYIFNIMSLHGEIPVYYGIVPAALVSIFLLSIIYILWSLASLNKYKDYINKIQLIEIILFMIIFIMAILVSGGSSSNNKFLFLFIIITSTIQGGMHRGCMVSIVSSGIILVIDLIFAGNNDVNIYFQNDLILAGVFVLTAWTLGFYVKTENDHIKELQTLVNEDGLTGVYNHRYFYDKLREKMHISEVENQKLSLIFMDIDYFKHYNDLYGHQKGDEALKKIGKILKNISRENDLVARYGGEEFAIILPNTSEEEATKIAERIRNKVEKTYFEGQENQPNANFTVSVGIAVFPDKAKSELELVKCADDALYRAKFFHKNRVETYVSVLDELKRDLNEEENALVASIKTLISIINAKDKYTYSHVERVVIYSRLMAKKLGLSEDEKKQLIYGAYMHDIGKINIPNEILTKKMRLTKEEWEILKQHPRDGVEIIKSVNSLKNVVPLILYHHERYDGFGYPMGLKGEEIPYLARVLTVIDSFDAMTSSRPYNKRKTYDEGLVELERCSGTQFDPEIVSIFSEVVKENINEIQDF</sequence>
<feature type="coiled-coil region" evidence="1">
    <location>
        <begin position="354"/>
        <end position="381"/>
    </location>
</feature>
<dbReference type="NCBIfam" id="TIGR00254">
    <property type="entry name" value="GGDEF"/>
    <property type="match status" value="1"/>
</dbReference>
<evidence type="ECO:0000259" key="3">
    <source>
        <dbReference type="PROSITE" id="PS50887"/>
    </source>
</evidence>
<dbReference type="CDD" id="cd01949">
    <property type="entry name" value="GGDEF"/>
    <property type="match status" value="1"/>
</dbReference>
<keyword evidence="2" id="KW-0472">Membrane</keyword>
<keyword evidence="2" id="KW-0812">Transmembrane</keyword>